<evidence type="ECO:0000256" key="4">
    <source>
        <dbReference type="ARBA" id="ARBA00023157"/>
    </source>
</evidence>
<dbReference type="EMBL" id="KQ459564">
    <property type="protein sequence ID" value="KPI99618.1"/>
    <property type="molecule type" value="Genomic_DNA"/>
</dbReference>
<keyword evidence="3 6" id="KW-0378">Hydrolase</keyword>
<evidence type="ECO:0000256" key="1">
    <source>
        <dbReference type="ARBA" id="ARBA00005964"/>
    </source>
</evidence>
<dbReference type="InterPro" id="IPR002018">
    <property type="entry name" value="CarbesteraseB"/>
</dbReference>
<organism evidence="9 10">
    <name type="scientific">Papilio xuthus</name>
    <name type="common">Asian swallowtail butterfly</name>
    <dbReference type="NCBI Taxonomy" id="66420"/>
    <lineage>
        <taxon>Eukaryota</taxon>
        <taxon>Metazoa</taxon>
        <taxon>Ecdysozoa</taxon>
        <taxon>Arthropoda</taxon>
        <taxon>Hexapoda</taxon>
        <taxon>Insecta</taxon>
        <taxon>Pterygota</taxon>
        <taxon>Neoptera</taxon>
        <taxon>Endopterygota</taxon>
        <taxon>Lepidoptera</taxon>
        <taxon>Glossata</taxon>
        <taxon>Ditrysia</taxon>
        <taxon>Papilionoidea</taxon>
        <taxon>Papilionidae</taxon>
        <taxon>Papilioninae</taxon>
        <taxon>Papilio</taxon>
    </lineage>
</organism>
<evidence type="ECO:0000256" key="5">
    <source>
        <dbReference type="ARBA" id="ARBA00023180"/>
    </source>
</evidence>
<dbReference type="PANTHER" id="PTHR43142">
    <property type="entry name" value="CARBOXYLIC ESTER HYDROLASE"/>
    <property type="match status" value="1"/>
</dbReference>
<dbReference type="EC" id="3.1.1.-" evidence="6"/>
<proteinExistence type="inferred from homology"/>
<dbReference type="STRING" id="66420.A0A194Q2Q8"/>
<keyword evidence="10" id="KW-1185">Reference proteome</keyword>
<feature type="chain" id="PRO_5013311923" description="Carboxylic ester hydrolase" evidence="7">
    <location>
        <begin position="16"/>
        <end position="535"/>
    </location>
</feature>
<dbReference type="PANTHER" id="PTHR43142:SF1">
    <property type="entry name" value="CARBOXYLIC ESTER HYDROLASE"/>
    <property type="match status" value="1"/>
</dbReference>
<feature type="domain" description="Carboxylesterase type B" evidence="8">
    <location>
        <begin position="20"/>
        <end position="516"/>
    </location>
</feature>
<dbReference type="InterPro" id="IPR029058">
    <property type="entry name" value="AB_hydrolase_fold"/>
</dbReference>
<feature type="signal peptide" evidence="7">
    <location>
        <begin position="1"/>
        <end position="15"/>
    </location>
</feature>
<evidence type="ECO:0000256" key="3">
    <source>
        <dbReference type="ARBA" id="ARBA00022801"/>
    </source>
</evidence>
<evidence type="ECO:0000256" key="6">
    <source>
        <dbReference type="RuleBase" id="RU361235"/>
    </source>
</evidence>
<evidence type="ECO:0000313" key="9">
    <source>
        <dbReference type="EMBL" id="KPI99618.1"/>
    </source>
</evidence>
<dbReference type="SUPFAM" id="SSF53474">
    <property type="entry name" value="alpha/beta-Hydrolases"/>
    <property type="match status" value="1"/>
</dbReference>
<keyword evidence="2" id="KW-0719">Serine esterase</keyword>
<dbReference type="Pfam" id="PF00135">
    <property type="entry name" value="COesterase"/>
    <property type="match status" value="1"/>
</dbReference>
<dbReference type="PROSITE" id="PS00122">
    <property type="entry name" value="CARBOXYLESTERASE_B_1"/>
    <property type="match status" value="1"/>
</dbReference>
<evidence type="ECO:0000256" key="7">
    <source>
        <dbReference type="SAM" id="SignalP"/>
    </source>
</evidence>
<reference evidence="9 10" key="1">
    <citation type="journal article" date="2015" name="Nat. Commun.">
        <title>Outbred genome sequencing and CRISPR/Cas9 gene editing in butterflies.</title>
        <authorList>
            <person name="Li X."/>
            <person name="Fan D."/>
            <person name="Zhang W."/>
            <person name="Liu G."/>
            <person name="Zhang L."/>
            <person name="Zhao L."/>
            <person name="Fang X."/>
            <person name="Chen L."/>
            <person name="Dong Y."/>
            <person name="Chen Y."/>
            <person name="Ding Y."/>
            <person name="Zhao R."/>
            <person name="Feng M."/>
            <person name="Zhu Y."/>
            <person name="Feng Y."/>
            <person name="Jiang X."/>
            <person name="Zhu D."/>
            <person name="Xiang H."/>
            <person name="Feng X."/>
            <person name="Li S."/>
            <person name="Wang J."/>
            <person name="Zhang G."/>
            <person name="Kronforst M.R."/>
            <person name="Wang W."/>
        </authorList>
    </citation>
    <scope>NUCLEOTIDE SEQUENCE [LARGE SCALE GENOMIC DNA]</scope>
    <source>
        <strain evidence="9">Ya'a_city_454_Px</strain>
        <tissue evidence="9">Whole body</tissue>
    </source>
</reference>
<sequence length="535" mass="60783">MKFIIILLFIHGSLASPRLDPLVQTKKGLIRGVQATDGDYAMFMGIPYAKVNESNPFGTSLPYPDFQDTYLANDDTSICIQNQQRTTNVVGSLDCLRLNVYVPNSATTRNKLPVLLWIHGGRFQHTSGGRHQYGPKYLVKKDIILVTINYRVGIYGFMCLDTPDVPGNQGLKDQLRAIRWIKENIESFGGDSNKITIFGSSAGGVSVDYHLLSKQEKLFDKAITQSGTSLSPWAFSDSDRNLPVRVASQLGVEINDSDEAVEYLSTLDPEIVVAATIELSKTFRPCIEKEFDGIESFITENPINSPMPKVKDTPILIGYNNLEKLFEYANKPADEYDEKVFEDNLALDFNNVDKELVKIVRNFYIGDKDVSIDVKYELAEFDSDFVFIHAIHRSLPKYLENGAKVYHYVFKYAGGRNYAKLREKITGPGAIHSDEKGYLFDMAVLPETPTPEDQAIIDKMTTMWTNFVKYGDPTPETTELLPVKWIPITEDTLNYLEIDIEQTLKKRAIQERMAFWDLYYKMNKQHIKGYRNTEL</sequence>
<evidence type="ECO:0000259" key="8">
    <source>
        <dbReference type="Pfam" id="PF00135"/>
    </source>
</evidence>
<keyword evidence="7" id="KW-0732">Signal</keyword>
<protein>
    <recommendedName>
        <fullName evidence="6">Carboxylic ester hydrolase</fullName>
        <ecNumber evidence="6">3.1.1.-</ecNumber>
    </recommendedName>
</protein>
<comment type="similarity">
    <text evidence="1 6">Belongs to the type-B carboxylesterase/lipase family.</text>
</comment>
<keyword evidence="5" id="KW-0325">Glycoprotein</keyword>
<evidence type="ECO:0000256" key="2">
    <source>
        <dbReference type="ARBA" id="ARBA00022487"/>
    </source>
</evidence>
<name>A0A194Q2Q8_PAPXU</name>
<gene>
    <name evidence="9" type="ORF">RR46_02532</name>
</gene>
<evidence type="ECO:0000313" key="10">
    <source>
        <dbReference type="Proteomes" id="UP000053268"/>
    </source>
</evidence>
<dbReference type="Gene3D" id="3.40.50.1820">
    <property type="entry name" value="alpha/beta hydrolase"/>
    <property type="match status" value="1"/>
</dbReference>
<dbReference type="AlphaFoldDB" id="A0A194Q2Q8"/>
<keyword evidence="4" id="KW-1015">Disulfide bond</keyword>
<accession>A0A194Q2Q8</accession>
<dbReference type="Proteomes" id="UP000053268">
    <property type="component" value="Unassembled WGS sequence"/>
</dbReference>
<dbReference type="InterPro" id="IPR019826">
    <property type="entry name" value="Carboxylesterase_B_AS"/>
</dbReference>
<dbReference type="GO" id="GO:0052689">
    <property type="term" value="F:carboxylic ester hydrolase activity"/>
    <property type="evidence" value="ECO:0007669"/>
    <property type="project" value="UniProtKB-KW"/>
</dbReference>